<dbReference type="SMART" id="SM00849">
    <property type="entry name" value="Lactamase_B"/>
    <property type="match status" value="1"/>
</dbReference>
<accession>A0A9W9D5W9</accession>
<feature type="domain" description="Metallo-beta-lactamase" evidence="2">
    <location>
        <begin position="16"/>
        <end position="209"/>
    </location>
</feature>
<dbReference type="InterPro" id="IPR051682">
    <property type="entry name" value="Mito_Persulfide_Diox"/>
</dbReference>
<dbReference type="GO" id="GO:0050313">
    <property type="term" value="F:sulfur dioxygenase activity"/>
    <property type="evidence" value="ECO:0007669"/>
    <property type="project" value="InterPro"/>
</dbReference>
<keyword evidence="1" id="KW-0479">Metal-binding</keyword>
<name>A0A9W9D5W9_9PLEO</name>
<proteinExistence type="predicted"/>
<dbReference type="GO" id="GO:0046872">
    <property type="term" value="F:metal ion binding"/>
    <property type="evidence" value="ECO:0007669"/>
    <property type="project" value="UniProtKB-KW"/>
</dbReference>
<dbReference type="PANTHER" id="PTHR43084">
    <property type="entry name" value="PERSULFIDE DIOXYGENASE ETHE1"/>
    <property type="match status" value="1"/>
</dbReference>
<reference evidence="3" key="1">
    <citation type="submission" date="2022-10" db="EMBL/GenBank/DDBJ databases">
        <title>Tapping the CABI collections for fungal endophytes: first genome assemblies for Collariella, Neodidymelliopsis, Ascochyta clinopodiicola, Didymella pomorum, Didymosphaeria variabile, Neocosmospora piperis and Neocucurbitaria cava.</title>
        <authorList>
            <person name="Hill R."/>
        </authorList>
    </citation>
    <scope>NUCLEOTIDE SEQUENCE</scope>
    <source>
        <strain evidence="3">IMI 355091</strain>
    </source>
</reference>
<evidence type="ECO:0000256" key="1">
    <source>
        <dbReference type="ARBA" id="ARBA00022723"/>
    </source>
</evidence>
<gene>
    <name evidence="3" type="ORF">N0V91_007941</name>
</gene>
<dbReference type="OrthoDB" id="449487at2759"/>
<organism evidence="3 4">
    <name type="scientific">Didymella pomorum</name>
    <dbReference type="NCBI Taxonomy" id="749634"/>
    <lineage>
        <taxon>Eukaryota</taxon>
        <taxon>Fungi</taxon>
        <taxon>Dikarya</taxon>
        <taxon>Ascomycota</taxon>
        <taxon>Pezizomycotina</taxon>
        <taxon>Dothideomycetes</taxon>
        <taxon>Pleosporomycetidae</taxon>
        <taxon>Pleosporales</taxon>
        <taxon>Pleosporineae</taxon>
        <taxon>Didymellaceae</taxon>
        <taxon>Didymella</taxon>
    </lineage>
</organism>
<dbReference type="InterPro" id="IPR044528">
    <property type="entry name" value="POD-like_MBL-fold"/>
</dbReference>
<protein>
    <recommendedName>
        <fullName evidence="2">Metallo-beta-lactamase domain-containing protein</fullName>
    </recommendedName>
</protein>
<dbReference type="EMBL" id="JAPEVA010000074">
    <property type="protein sequence ID" value="KAJ4401392.1"/>
    <property type="molecule type" value="Genomic_DNA"/>
</dbReference>
<dbReference type="FunFam" id="3.60.15.10:FF:000033">
    <property type="entry name" value="MBL fold metallo-hydrolase"/>
    <property type="match status" value="1"/>
</dbReference>
<dbReference type="InterPro" id="IPR001279">
    <property type="entry name" value="Metallo-B-lactamas"/>
</dbReference>
<sequence>MGSEPIIHPTFESTTGTFQYVVTDPNSLATVIIDPVLDFDPCTSSISTRSADTLLTYIKEHKYNVKYILETHAHADHLSAASYLQAQLGKSGTSPQISIGKRIEQVQELFGRRYGIPAKEYEVVFDKLFEDDEVIRVGEADIKALHLPGHTPDHLGYQIGSNVFCGDSLFHPSIGTARTDFPGGSADDLWASAQKLLALPDESKIWVGHDYPAKGREPSPFMTVKQHKEENRHVGMGTQREDFVQMREKRNGELGAPRLLHQSLQINVRGGRLPEADEDGRRMLSVPLKMEKKL</sequence>
<dbReference type="GO" id="GO:0070813">
    <property type="term" value="P:hydrogen sulfide metabolic process"/>
    <property type="evidence" value="ECO:0007669"/>
    <property type="project" value="TreeGrafter"/>
</dbReference>
<dbReference type="InterPro" id="IPR036866">
    <property type="entry name" value="RibonucZ/Hydroxyglut_hydro"/>
</dbReference>
<evidence type="ECO:0000313" key="4">
    <source>
        <dbReference type="Proteomes" id="UP001140510"/>
    </source>
</evidence>
<dbReference type="CDD" id="cd07724">
    <property type="entry name" value="POD-like_MBL-fold"/>
    <property type="match status" value="1"/>
</dbReference>
<dbReference type="SUPFAM" id="SSF56281">
    <property type="entry name" value="Metallo-hydrolase/oxidoreductase"/>
    <property type="match status" value="1"/>
</dbReference>
<dbReference type="PANTHER" id="PTHR43084:SF1">
    <property type="entry name" value="PERSULFIDE DIOXYGENASE ETHE1, MITOCHONDRIAL"/>
    <property type="match status" value="1"/>
</dbReference>
<keyword evidence="4" id="KW-1185">Reference proteome</keyword>
<dbReference type="Gene3D" id="3.60.15.10">
    <property type="entry name" value="Ribonuclease Z/Hydroxyacylglutathione hydrolase-like"/>
    <property type="match status" value="1"/>
</dbReference>
<evidence type="ECO:0000313" key="3">
    <source>
        <dbReference type="EMBL" id="KAJ4401392.1"/>
    </source>
</evidence>
<dbReference type="GO" id="GO:0006749">
    <property type="term" value="P:glutathione metabolic process"/>
    <property type="evidence" value="ECO:0007669"/>
    <property type="project" value="InterPro"/>
</dbReference>
<comment type="caution">
    <text evidence="3">The sequence shown here is derived from an EMBL/GenBank/DDBJ whole genome shotgun (WGS) entry which is preliminary data.</text>
</comment>
<evidence type="ECO:0000259" key="2">
    <source>
        <dbReference type="SMART" id="SM00849"/>
    </source>
</evidence>
<dbReference type="Proteomes" id="UP001140510">
    <property type="component" value="Unassembled WGS sequence"/>
</dbReference>
<dbReference type="Pfam" id="PF00753">
    <property type="entry name" value="Lactamase_B"/>
    <property type="match status" value="1"/>
</dbReference>
<dbReference type="AlphaFoldDB" id="A0A9W9D5W9"/>